<accession>A0A835YZR6</accession>
<dbReference type="InterPro" id="IPR022790">
    <property type="entry name" value="GH26_dom"/>
</dbReference>
<dbReference type="Pfam" id="PF02156">
    <property type="entry name" value="Glyco_hydro_26"/>
    <property type="match status" value="1"/>
</dbReference>
<keyword evidence="6" id="KW-1185">Reference proteome</keyword>
<feature type="domain" description="GH26" evidence="4">
    <location>
        <begin position="255"/>
        <end position="559"/>
    </location>
</feature>
<gene>
    <name evidence="5" type="ORF">JKP88DRAFT_324994</name>
</gene>
<dbReference type="OrthoDB" id="428177at2759"/>
<dbReference type="Proteomes" id="UP000664859">
    <property type="component" value="Unassembled WGS sequence"/>
</dbReference>
<name>A0A835YZR6_9STRA</name>
<comment type="caution">
    <text evidence="5">The sequence shown here is derived from an EMBL/GenBank/DDBJ whole genome shotgun (WGS) entry which is preliminary data.</text>
</comment>
<evidence type="ECO:0000256" key="3">
    <source>
        <dbReference type="SAM" id="MobiDB-lite"/>
    </source>
</evidence>
<organism evidence="5 6">
    <name type="scientific">Tribonema minus</name>
    <dbReference type="NCBI Taxonomy" id="303371"/>
    <lineage>
        <taxon>Eukaryota</taxon>
        <taxon>Sar</taxon>
        <taxon>Stramenopiles</taxon>
        <taxon>Ochrophyta</taxon>
        <taxon>PX clade</taxon>
        <taxon>Xanthophyceae</taxon>
        <taxon>Tribonematales</taxon>
        <taxon>Tribonemataceae</taxon>
        <taxon>Tribonema</taxon>
    </lineage>
</organism>
<sequence>MAVTRGSRRRMREMTIADVCSQDPLVSIVLEFLMPHHGIQVLLVCRRWKGLCEAISDDMPSTWSTAMVGSIALLRWARAAGCPWSAAVFAAAACSGNLEVLEWARAAGCPWDELACALAASRGRLEVLKWLRAQGCPWDDCTTFMAARDGSFEALKWAHAQGCPWDEETCAMAAQGGYLEILQWVRAQGCPWGYRTSEAAVRNRRHEVLKWAHANGCPWDASTCQVAAWVGNLEGLKWARAHGCPWDADACAAHAERRGHAELLQWVRAQQGRIGIIDDASITPTSRESLIGAKFQVVVKYQKVKELPGKYKYLLKPHLDANRTVVLVPEFYDGSYANLQAIGDGAFDSYLNKFIDEWKADGNRAMWIRPMHEFNGDWYSWGTYRSGNDRAKFQRAFKHVAYVFKNRGAQAKMQLSYNCDNARGENRNFTEWFPGTDVVDMVLCSGYNRAGTDSYHMSWKSFTDVFTPGYNRMAALSGNKPLGVAETSSTTWQSNSKPQWIKDAFYAVVNKFTRIKDAFAAVVTKFTRVEQFDCIYINKGDTFNCGLDTSQHNWFLINKGSLNWGLNSDAERKAFGDSINKYSANITKTRALTSKSETAVTATTPLPPLAATPSTAAAKPPIEGAVVTTGGPPFGAKKAAMVGEVQAWYAAAAAGHVSITTSAAAEKGATAAAAAAPAATAAAAAHAAVPAAAVSGSQSADAAAAATADESDGNSVELEGAAAQQESGVLTVAQVVGGPAPQHL</sequence>
<reference evidence="5" key="1">
    <citation type="submission" date="2021-02" db="EMBL/GenBank/DDBJ databases">
        <title>First Annotated Genome of the Yellow-green Alga Tribonema minus.</title>
        <authorList>
            <person name="Mahan K.M."/>
        </authorList>
    </citation>
    <scope>NUCLEOTIDE SEQUENCE</scope>
    <source>
        <strain evidence="5">UTEX B ZZ1240</strain>
    </source>
</reference>
<protein>
    <recommendedName>
        <fullName evidence="4">GH26 domain-containing protein</fullName>
    </recommendedName>
</protein>
<dbReference type="InterPro" id="IPR052050">
    <property type="entry name" value="SecEffector_AnkRepeat"/>
</dbReference>
<dbReference type="Gene3D" id="3.20.20.80">
    <property type="entry name" value="Glycosidases"/>
    <property type="match status" value="1"/>
</dbReference>
<evidence type="ECO:0000313" key="5">
    <source>
        <dbReference type="EMBL" id="KAG5180184.1"/>
    </source>
</evidence>
<dbReference type="InterPro" id="IPR036770">
    <property type="entry name" value="Ankyrin_rpt-contain_sf"/>
</dbReference>
<dbReference type="PANTHER" id="PTHR46586">
    <property type="entry name" value="ANKYRIN REPEAT-CONTAINING PROTEIN"/>
    <property type="match status" value="1"/>
</dbReference>
<evidence type="ECO:0000256" key="1">
    <source>
        <dbReference type="ARBA" id="ARBA00022801"/>
    </source>
</evidence>
<dbReference type="SUPFAM" id="SSF140860">
    <property type="entry name" value="Pseudo ankyrin repeat-like"/>
    <property type="match status" value="1"/>
</dbReference>
<dbReference type="EMBL" id="JAFCMP010000412">
    <property type="protein sequence ID" value="KAG5180184.1"/>
    <property type="molecule type" value="Genomic_DNA"/>
</dbReference>
<dbReference type="PANTHER" id="PTHR46586:SF3">
    <property type="entry name" value="ANKYRIN REPEAT-CONTAINING PROTEIN"/>
    <property type="match status" value="1"/>
</dbReference>
<dbReference type="AlphaFoldDB" id="A0A835YZR6"/>
<keyword evidence="2" id="KW-0326">Glycosidase</keyword>
<keyword evidence="1" id="KW-0378">Hydrolase</keyword>
<proteinExistence type="predicted"/>
<dbReference type="GO" id="GO:0004553">
    <property type="term" value="F:hydrolase activity, hydrolyzing O-glycosyl compounds"/>
    <property type="evidence" value="ECO:0007669"/>
    <property type="project" value="InterPro"/>
</dbReference>
<dbReference type="PROSITE" id="PS51764">
    <property type="entry name" value="GH26"/>
    <property type="match status" value="1"/>
</dbReference>
<dbReference type="Gene3D" id="1.25.40.20">
    <property type="entry name" value="Ankyrin repeat-containing domain"/>
    <property type="match status" value="1"/>
</dbReference>
<dbReference type="SUPFAM" id="SSF51445">
    <property type="entry name" value="(Trans)glycosidases"/>
    <property type="match status" value="1"/>
</dbReference>
<dbReference type="InterPro" id="IPR017853">
    <property type="entry name" value="GH"/>
</dbReference>
<feature type="region of interest" description="Disordered" evidence="3">
    <location>
        <begin position="597"/>
        <end position="617"/>
    </location>
</feature>
<evidence type="ECO:0000313" key="6">
    <source>
        <dbReference type="Proteomes" id="UP000664859"/>
    </source>
</evidence>
<evidence type="ECO:0000256" key="2">
    <source>
        <dbReference type="ARBA" id="ARBA00023295"/>
    </source>
</evidence>
<evidence type="ECO:0000259" key="4">
    <source>
        <dbReference type="PROSITE" id="PS51764"/>
    </source>
</evidence>